<feature type="transmembrane region" description="Helical" evidence="5">
    <location>
        <begin position="21"/>
        <end position="42"/>
    </location>
</feature>
<dbReference type="PANTHER" id="PTHR43027">
    <property type="entry name" value="DOXORUBICIN RESISTANCE ABC TRANSPORTER PERMEASE PROTEIN DRRC-RELATED"/>
    <property type="match status" value="1"/>
</dbReference>
<evidence type="ECO:0000259" key="6">
    <source>
        <dbReference type="PROSITE" id="PS51012"/>
    </source>
</evidence>
<keyword evidence="4 5" id="KW-0472">Membrane</keyword>
<dbReference type="Pfam" id="PF12698">
    <property type="entry name" value="ABC2_membrane_3"/>
    <property type="match status" value="1"/>
</dbReference>
<evidence type="ECO:0000256" key="5">
    <source>
        <dbReference type="SAM" id="Phobius"/>
    </source>
</evidence>
<evidence type="ECO:0000256" key="2">
    <source>
        <dbReference type="ARBA" id="ARBA00022692"/>
    </source>
</evidence>
<dbReference type="InterPro" id="IPR047817">
    <property type="entry name" value="ABC2_TM_bact-type"/>
</dbReference>
<dbReference type="OrthoDB" id="9778589at2"/>
<keyword evidence="2 5" id="KW-0812">Transmembrane</keyword>
<reference evidence="7 8" key="1">
    <citation type="journal article" date="2009" name="Environ. Microbiol.">
        <title>Genome sequence of Desulfobacterium autotrophicum HRM2, a marine sulfate reducer oxidizing organic carbon completely to carbon dioxide.</title>
        <authorList>
            <person name="Strittmatter A.W."/>
            <person name="Liesegang H."/>
            <person name="Rabus R."/>
            <person name="Decker I."/>
            <person name="Amann J."/>
            <person name="Andres S."/>
            <person name="Henne A."/>
            <person name="Fricke W.F."/>
            <person name="Martinez-Arias R."/>
            <person name="Bartels D."/>
            <person name="Goesmann A."/>
            <person name="Krause L."/>
            <person name="Puehler A."/>
            <person name="Klenk H.P."/>
            <person name="Richter M."/>
            <person name="Schuler M."/>
            <person name="Gloeckner F.O."/>
            <person name="Meyerdierks A."/>
            <person name="Gottschalk G."/>
            <person name="Amann R."/>
        </authorList>
    </citation>
    <scope>NUCLEOTIDE SEQUENCE [LARGE SCALE GENOMIC DNA]</scope>
    <source>
        <strain evidence="8">ATCC 43914 / DSM 3382 / HRM2</strain>
    </source>
</reference>
<dbReference type="GO" id="GO:0140359">
    <property type="term" value="F:ABC-type transporter activity"/>
    <property type="evidence" value="ECO:0007669"/>
    <property type="project" value="InterPro"/>
</dbReference>
<dbReference type="RefSeq" id="WP_015906378.1">
    <property type="nucleotide sequence ID" value="NC_012108.1"/>
</dbReference>
<gene>
    <name evidence="7" type="ordered locus">HRM2_46080</name>
</gene>
<organism evidence="7 8">
    <name type="scientific">Desulforapulum autotrophicum (strain ATCC 43914 / DSM 3382 / VKM B-1955 / HRM2)</name>
    <name type="common">Desulfobacterium autotrophicum</name>
    <dbReference type="NCBI Taxonomy" id="177437"/>
    <lineage>
        <taxon>Bacteria</taxon>
        <taxon>Pseudomonadati</taxon>
        <taxon>Thermodesulfobacteriota</taxon>
        <taxon>Desulfobacteria</taxon>
        <taxon>Desulfobacterales</taxon>
        <taxon>Desulfobacteraceae</taxon>
        <taxon>Desulforapulum</taxon>
    </lineage>
</organism>
<dbReference type="KEGG" id="dat:HRM2_46080"/>
<dbReference type="PROSITE" id="PS51012">
    <property type="entry name" value="ABC_TM2"/>
    <property type="match status" value="1"/>
</dbReference>
<protein>
    <recommendedName>
        <fullName evidence="6">ABC transmembrane type-2 domain-containing protein</fullName>
    </recommendedName>
</protein>
<evidence type="ECO:0000256" key="3">
    <source>
        <dbReference type="ARBA" id="ARBA00022989"/>
    </source>
</evidence>
<dbReference type="EMBL" id="CP001087">
    <property type="protein sequence ID" value="ACN17664.1"/>
    <property type="molecule type" value="Genomic_DNA"/>
</dbReference>
<evidence type="ECO:0000313" key="8">
    <source>
        <dbReference type="Proteomes" id="UP000000442"/>
    </source>
</evidence>
<feature type="transmembrane region" description="Helical" evidence="5">
    <location>
        <begin position="156"/>
        <end position="179"/>
    </location>
</feature>
<dbReference type="Proteomes" id="UP000000442">
    <property type="component" value="Chromosome"/>
</dbReference>
<dbReference type="STRING" id="177437.HRM2_46080"/>
<evidence type="ECO:0000313" key="7">
    <source>
        <dbReference type="EMBL" id="ACN17664.1"/>
    </source>
</evidence>
<dbReference type="InterPro" id="IPR052902">
    <property type="entry name" value="ABC-2_transporter"/>
</dbReference>
<sequence length="349" mass="39345">MNLKRMWAVFVSRNYEFLRDRAAFGWNFLFPFLIVAGFVVVFGNDNRAQFKVGVFPVVPDTAVESLDLPHRFKQTKYLDLVCFDDFDQGMDRLSHHKIDILIKNASRPWQYWVSDTSPKGYVVEKIFRESTIAPEAVDALVRKEAITTVQIRYIDWLFPGILGMNMMFSALYGVGFVIVRYRKNGVLKRLKATPVTALEYLTAQMLSRVFLLLFTVAIVWAGCDFAFAFHTQGSVADAAVVFVMGSIALTSMGLLVAARGTSEEVANGVINFISWPMMFLSEVWFSMEGAPHWIQTVASFLPLTRMLAALREILNDGATLAQVTPDLLFLGAVSLVCLLVASWLFSWTR</sequence>
<feature type="domain" description="ABC transmembrane type-2" evidence="6">
    <location>
        <begin position="116"/>
        <end position="348"/>
    </location>
</feature>
<evidence type="ECO:0000256" key="4">
    <source>
        <dbReference type="ARBA" id="ARBA00023136"/>
    </source>
</evidence>
<dbReference type="PANTHER" id="PTHR43027:SF2">
    <property type="entry name" value="TRANSPORT PERMEASE PROTEIN"/>
    <property type="match status" value="1"/>
</dbReference>
<feature type="transmembrane region" description="Helical" evidence="5">
    <location>
        <begin position="269"/>
        <end position="287"/>
    </location>
</feature>
<keyword evidence="8" id="KW-1185">Reference proteome</keyword>
<accession>C0QG85</accession>
<evidence type="ECO:0000256" key="1">
    <source>
        <dbReference type="ARBA" id="ARBA00004141"/>
    </source>
</evidence>
<dbReference type="eggNOG" id="COG0842">
    <property type="taxonomic scope" value="Bacteria"/>
</dbReference>
<comment type="subcellular location">
    <subcellularLocation>
        <location evidence="1">Membrane</location>
        <topology evidence="1">Multi-pass membrane protein</topology>
    </subcellularLocation>
</comment>
<feature type="transmembrane region" description="Helical" evidence="5">
    <location>
        <begin position="209"/>
        <end position="229"/>
    </location>
</feature>
<feature type="transmembrane region" description="Helical" evidence="5">
    <location>
        <begin position="326"/>
        <end position="345"/>
    </location>
</feature>
<dbReference type="AlphaFoldDB" id="C0QG85"/>
<dbReference type="InterPro" id="IPR013525">
    <property type="entry name" value="ABC2_TM"/>
</dbReference>
<name>C0QG85_DESAH</name>
<feature type="transmembrane region" description="Helical" evidence="5">
    <location>
        <begin position="235"/>
        <end position="257"/>
    </location>
</feature>
<proteinExistence type="predicted"/>
<dbReference type="GO" id="GO:0016020">
    <property type="term" value="C:membrane"/>
    <property type="evidence" value="ECO:0007669"/>
    <property type="project" value="UniProtKB-SubCell"/>
</dbReference>
<dbReference type="HOGENOM" id="CLU_039483_0_0_7"/>
<keyword evidence="3 5" id="KW-1133">Transmembrane helix</keyword>